<name>A0ABM1HSL2_SOLPN</name>
<evidence type="ECO:0000313" key="3">
    <source>
        <dbReference type="Proteomes" id="UP000694930"/>
    </source>
</evidence>
<accession>A0ABM1HSL2</accession>
<dbReference type="InterPro" id="IPR006760">
    <property type="entry name" value="Endosulphine"/>
</dbReference>
<dbReference type="Proteomes" id="UP000694930">
    <property type="component" value="Chromosome 10"/>
</dbReference>
<sequence length="108" mass="12024">MGDVKDQIDGAEYSMPSFKQEEGVVKIKYGGIIPKKPPLIFEDHVCAYFDSADWDLGKQGIEKPKGPLKALRPKFLTTQQQSRYHKSPCAPSEVEGVFLSVLPIQFGP</sequence>
<keyword evidence="3" id="KW-1185">Reference proteome</keyword>
<evidence type="ECO:0000256" key="2">
    <source>
        <dbReference type="RuleBase" id="RU363120"/>
    </source>
</evidence>
<dbReference type="Pfam" id="PF04667">
    <property type="entry name" value="Endosulfine"/>
    <property type="match status" value="1"/>
</dbReference>
<dbReference type="GeneID" id="107032651"/>
<proteinExistence type="inferred from homology"/>
<dbReference type="PANTHER" id="PTHR10358">
    <property type="entry name" value="ENDOSULFINE"/>
    <property type="match status" value="1"/>
</dbReference>
<evidence type="ECO:0000256" key="1">
    <source>
        <dbReference type="ARBA" id="ARBA00010520"/>
    </source>
</evidence>
<dbReference type="PANTHER" id="PTHR10358:SF28">
    <property type="entry name" value="CAMP-REGULATED PHOSPHOPROTEIN 19-RELATED PROTEIN"/>
    <property type="match status" value="1"/>
</dbReference>
<reference evidence="4" key="2">
    <citation type="submission" date="2025-08" db="UniProtKB">
        <authorList>
            <consortium name="RefSeq"/>
        </authorList>
    </citation>
    <scope>IDENTIFICATION</scope>
</reference>
<protein>
    <submittedName>
        <fullName evidence="4">Uncharacterized protein LOC107032651</fullName>
    </submittedName>
</protein>
<reference evidence="3" key="1">
    <citation type="journal article" date="2014" name="Nat. Genet.">
        <title>The genome of the stress-tolerant wild tomato species Solanum pennellii.</title>
        <authorList>
            <person name="Bolger A."/>
            <person name="Scossa F."/>
            <person name="Bolger M.E."/>
            <person name="Lanz C."/>
            <person name="Maumus F."/>
            <person name="Tohge T."/>
            <person name="Quesneville H."/>
            <person name="Alseekh S."/>
            <person name="Sorensen I."/>
            <person name="Lichtenstein G."/>
            <person name="Fich E.A."/>
            <person name="Conte M."/>
            <person name="Keller H."/>
            <person name="Schneeberger K."/>
            <person name="Schwacke R."/>
            <person name="Ofner I."/>
            <person name="Vrebalov J."/>
            <person name="Xu Y."/>
            <person name="Osorio S."/>
            <person name="Aflitos S.A."/>
            <person name="Schijlen E."/>
            <person name="Jimenez-Gomez J.M."/>
            <person name="Ryngajllo M."/>
            <person name="Kimura S."/>
            <person name="Kumar R."/>
            <person name="Koenig D."/>
            <person name="Headland L.R."/>
            <person name="Maloof J.N."/>
            <person name="Sinha N."/>
            <person name="van Ham R.C."/>
            <person name="Lankhorst R.K."/>
            <person name="Mao L."/>
            <person name="Vogel A."/>
            <person name="Arsova B."/>
            <person name="Panstruga R."/>
            <person name="Fei Z."/>
            <person name="Rose J.K."/>
            <person name="Zamir D."/>
            <person name="Carrari F."/>
            <person name="Giovannoni J.J."/>
            <person name="Weigel D."/>
            <person name="Usadel B."/>
            <person name="Fernie A.R."/>
        </authorList>
    </citation>
    <scope>NUCLEOTIDE SEQUENCE [LARGE SCALE GENOMIC DNA]</scope>
    <source>
        <strain evidence="3">cv. LA0716</strain>
    </source>
</reference>
<dbReference type="RefSeq" id="XP_015089723.1">
    <property type="nucleotide sequence ID" value="XM_015234237.2"/>
</dbReference>
<comment type="similarity">
    <text evidence="1 2">Belongs to the endosulfine family.</text>
</comment>
<organism evidence="3 4">
    <name type="scientific">Solanum pennellii</name>
    <name type="common">Tomato</name>
    <name type="synonym">Lycopersicon pennellii</name>
    <dbReference type="NCBI Taxonomy" id="28526"/>
    <lineage>
        <taxon>Eukaryota</taxon>
        <taxon>Viridiplantae</taxon>
        <taxon>Streptophyta</taxon>
        <taxon>Embryophyta</taxon>
        <taxon>Tracheophyta</taxon>
        <taxon>Spermatophyta</taxon>
        <taxon>Magnoliopsida</taxon>
        <taxon>eudicotyledons</taxon>
        <taxon>Gunneridae</taxon>
        <taxon>Pentapetalae</taxon>
        <taxon>asterids</taxon>
        <taxon>lamiids</taxon>
        <taxon>Solanales</taxon>
        <taxon>Solanaceae</taxon>
        <taxon>Solanoideae</taxon>
        <taxon>Solaneae</taxon>
        <taxon>Solanum</taxon>
        <taxon>Solanum subgen. Lycopersicon</taxon>
    </lineage>
</organism>
<gene>
    <name evidence="4" type="primary">LOC107032651</name>
</gene>
<evidence type="ECO:0000313" key="4">
    <source>
        <dbReference type="RefSeq" id="XP_015089723.1"/>
    </source>
</evidence>